<dbReference type="SUPFAM" id="SSF56349">
    <property type="entry name" value="DNA breaking-rejoining enzymes"/>
    <property type="match status" value="1"/>
</dbReference>
<accession>A0A6J8CQJ0</accession>
<keyword evidence="2" id="KW-1185">Reference proteome</keyword>
<dbReference type="InterPro" id="IPR011010">
    <property type="entry name" value="DNA_brk_join_enz"/>
</dbReference>
<proteinExistence type="predicted"/>
<evidence type="ECO:0008006" key="3">
    <source>
        <dbReference type="Google" id="ProtNLM"/>
    </source>
</evidence>
<gene>
    <name evidence="1" type="ORF">MCOR_31936</name>
</gene>
<evidence type="ECO:0000313" key="1">
    <source>
        <dbReference type="EMBL" id="CAC5397507.1"/>
    </source>
</evidence>
<reference evidence="1 2" key="1">
    <citation type="submission" date="2020-06" db="EMBL/GenBank/DDBJ databases">
        <authorList>
            <person name="Li R."/>
            <person name="Bekaert M."/>
        </authorList>
    </citation>
    <scope>NUCLEOTIDE SEQUENCE [LARGE SCALE GENOMIC DNA]</scope>
    <source>
        <strain evidence="2">wild</strain>
    </source>
</reference>
<protein>
    <recommendedName>
        <fullName evidence="3">Tyr recombinase domain-containing protein</fullName>
    </recommendedName>
</protein>
<dbReference type="OrthoDB" id="10040310at2759"/>
<sequence>MNFLNDTDYRYLRFRKILDAQMKTLTADGLGINTKQANPLTKASSKKKNYGKVLFELRGRDEHRNLQVEQIVIGEDDNGEYIEFKGKRTLANRLYQAGVDEQLLMDRTGHRSEKAARMYKRPCDSMLKDVSNVLNPSTVKKTKTASATVSSNDKENVEMKENNEITQKSEENEYCVASDVSPGGRVHGSFQNCVFK</sequence>
<name>A0A6J8CQJ0_MYTCO</name>
<evidence type="ECO:0000313" key="2">
    <source>
        <dbReference type="Proteomes" id="UP000507470"/>
    </source>
</evidence>
<dbReference type="Proteomes" id="UP000507470">
    <property type="component" value="Unassembled WGS sequence"/>
</dbReference>
<organism evidence="1 2">
    <name type="scientific">Mytilus coruscus</name>
    <name type="common">Sea mussel</name>
    <dbReference type="NCBI Taxonomy" id="42192"/>
    <lineage>
        <taxon>Eukaryota</taxon>
        <taxon>Metazoa</taxon>
        <taxon>Spiralia</taxon>
        <taxon>Lophotrochozoa</taxon>
        <taxon>Mollusca</taxon>
        <taxon>Bivalvia</taxon>
        <taxon>Autobranchia</taxon>
        <taxon>Pteriomorphia</taxon>
        <taxon>Mytilida</taxon>
        <taxon>Mytiloidea</taxon>
        <taxon>Mytilidae</taxon>
        <taxon>Mytilinae</taxon>
        <taxon>Mytilus</taxon>
    </lineage>
</organism>
<dbReference type="GO" id="GO:0003677">
    <property type="term" value="F:DNA binding"/>
    <property type="evidence" value="ECO:0007669"/>
    <property type="project" value="InterPro"/>
</dbReference>
<dbReference type="AlphaFoldDB" id="A0A6J8CQJ0"/>
<dbReference type="EMBL" id="CACVKT020005686">
    <property type="protein sequence ID" value="CAC5397507.1"/>
    <property type="molecule type" value="Genomic_DNA"/>
</dbReference>